<feature type="transmembrane region" description="Helical" evidence="2">
    <location>
        <begin position="103"/>
        <end position="121"/>
    </location>
</feature>
<sequence length="432" mass="47415">MNHGQPENVNFERNYESEHSELPTTAQPQAAGELATYDQKVTWLELFFDLIFVTSFDQLAKRLGDTVSGENILIFLVMFLALWSVWSGNTLYSARFGNETRIYRWGTIFELFTLGALSLALRGDLDHVGWLFAGAYAVNRFTLATMHMLGGRLTPETRDYARVTALGLAASGLLWLLSIPLDGVARLATWGVALGITVLTPVLARRYHGSITPHHDHLPERVGLLQIIALGGIFTEVVGGGRKQEMTLAAQLPSVLALVTTVALFRLYFDQSRTLPVIVANLHDRGSTLMTWLYAHTPLTIAIMMVGVGFGHGIAYEDAHHDQQNLALVAWPMAVTFLSLAFIRWNSVRFTRFQVLDRSMGALLLGAAASVALAFSHLDTLALHAAVAAVTVLAAFATATDPASRRLGELEEKVVEDRLGEDGEGQEKEQKS</sequence>
<evidence type="ECO:0000313" key="4">
    <source>
        <dbReference type="Proteomes" id="UP001596297"/>
    </source>
</evidence>
<feature type="transmembrane region" description="Helical" evidence="2">
    <location>
        <begin position="248"/>
        <end position="269"/>
    </location>
</feature>
<feature type="transmembrane region" description="Helical" evidence="2">
    <location>
        <begin position="381"/>
        <end position="399"/>
    </location>
</feature>
<feature type="transmembrane region" description="Helical" evidence="2">
    <location>
        <begin position="161"/>
        <end position="181"/>
    </location>
</feature>
<feature type="transmembrane region" description="Helical" evidence="2">
    <location>
        <begin position="326"/>
        <end position="343"/>
    </location>
</feature>
<feature type="transmembrane region" description="Helical" evidence="2">
    <location>
        <begin position="355"/>
        <end position="375"/>
    </location>
</feature>
<dbReference type="RefSeq" id="WP_380081881.1">
    <property type="nucleotide sequence ID" value="NZ_JBHSWD010000001.1"/>
</dbReference>
<keyword evidence="2" id="KW-0472">Membrane</keyword>
<dbReference type="PANTHER" id="PTHR36840">
    <property type="entry name" value="BLL5714 PROTEIN"/>
    <property type="match status" value="1"/>
</dbReference>
<dbReference type="PANTHER" id="PTHR36840:SF1">
    <property type="entry name" value="BLL5714 PROTEIN"/>
    <property type="match status" value="1"/>
</dbReference>
<feature type="transmembrane region" description="Helical" evidence="2">
    <location>
        <begin position="127"/>
        <end position="149"/>
    </location>
</feature>
<comment type="caution">
    <text evidence="3">The sequence shown here is derived from an EMBL/GenBank/DDBJ whole genome shotgun (WGS) entry which is preliminary data.</text>
</comment>
<organism evidence="3 4">
    <name type="scientific">Deinococcus lacus</name>
    <dbReference type="NCBI Taxonomy" id="392561"/>
    <lineage>
        <taxon>Bacteria</taxon>
        <taxon>Thermotogati</taxon>
        <taxon>Deinococcota</taxon>
        <taxon>Deinococci</taxon>
        <taxon>Deinococcales</taxon>
        <taxon>Deinococcaceae</taxon>
        <taxon>Deinococcus</taxon>
    </lineage>
</organism>
<feature type="region of interest" description="Disordered" evidence="1">
    <location>
        <begin position="408"/>
        <end position="432"/>
    </location>
</feature>
<feature type="transmembrane region" description="Helical" evidence="2">
    <location>
        <begin position="289"/>
        <end position="314"/>
    </location>
</feature>
<evidence type="ECO:0000256" key="2">
    <source>
        <dbReference type="SAM" id="Phobius"/>
    </source>
</evidence>
<proteinExistence type="predicted"/>
<dbReference type="Proteomes" id="UP001596297">
    <property type="component" value="Unassembled WGS sequence"/>
</dbReference>
<dbReference type="InterPro" id="IPR010640">
    <property type="entry name" value="Low_temperature_requirement_A"/>
</dbReference>
<evidence type="ECO:0000256" key="1">
    <source>
        <dbReference type="SAM" id="MobiDB-lite"/>
    </source>
</evidence>
<feature type="transmembrane region" description="Helical" evidence="2">
    <location>
        <begin position="72"/>
        <end position="91"/>
    </location>
</feature>
<keyword evidence="2" id="KW-1133">Transmembrane helix</keyword>
<keyword evidence="4" id="KW-1185">Reference proteome</keyword>
<dbReference type="Pfam" id="PF06772">
    <property type="entry name" value="LtrA"/>
    <property type="match status" value="1"/>
</dbReference>
<gene>
    <name evidence="3" type="ORF">ACFP81_01705</name>
</gene>
<accession>A0ABW1YBM2</accession>
<feature type="transmembrane region" description="Helical" evidence="2">
    <location>
        <begin position="187"/>
        <end position="204"/>
    </location>
</feature>
<evidence type="ECO:0000313" key="3">
    <source>
        <dbReference type="EMBL" id="MFC6590875.1"/>
    </source>
</evidence>
<keyword evidence="2" id="KW-0812">Transmembrane</keyword>
<name>A0ABW1YBM2_9DEIO</name>
<dbReference type="EMBL" id="JBHSWD010000001">
    <property type="protein sequence ID" value="MFC6590875.1"/>
    <property type="molecule type" value="Genomic_DNA"/>
</dbReference>
<reference evidence="4" key="1">
    <citation type="journal article" date="2019" name="Int. J. Syst. Evol. Microbiol.">
        <title>The Global Catalogue of Microorganisms (GCM) 10K type strain sequencing project: providing services to taxonomists for standard genome sequencing and annotation.</title>
        <authorList>
            <consortium name="The Broad Institute Genomics Platform"/>
            <consortium name="The Broad Institute Genome Sequencing Center for Infectious Disease"/>
            <person name="Wu L."/>
            <person name="Ma J."/>
        </authorList>
    </citation>
    <scope>NUCLEOTIDE SEQUENCE [LARGE SCALE GENOMIC DNA]</scope>
    <source>
        <strain evidence="4">CGMCC 1.15772</strain>
    </source>
</reference>
<protein>
    <submittedName>
        <fullName evidence="3">Low temperature requirement protein A</fullName>
    </submittedName>
</protein>